<dbReference type="VEuPathDB" id="FungiDB:MAPG_04547"/>
<accession>A0A0C4DX11</accession>
<feature type="compositionally biased region" description="Basic and acidic residues" evidence="1">
    <location>
        <begin position="166"/>
        <end position="175"/>
    </location>
</feature>
<protein>
    <submittedName>
        <fullName evidence="2 3">Uncharacterized protein</fullName>
    </submittedName>
</protein>
<organism evidence="3 4">
    <name type="scientific">Magnaporthiopsis poae (strain ATCC 64411 / 73-15)</name>
    <name type="common">Kentucky bluegrass fungus</name>
    <name type="synonym">Magnaporthe poae</name>
    <dbReference type="NCBI Taxonomy" id="644358"/>
    <lineage>
        <taxon>Eukaryota</taxon>
        <taxon>Fungi</taxon>
        <taxon>Dikarya</taxon>
        <taxon>Ascomycota</taxon>
        <taxon>Pezizomycotina</taxon>
        <taxon>Sordariomycetes</taxon>
        <taxon>Sordariomycetidae</taxon>
        <taxon>Magnaporthales</taxon>
        <taxon>Magnaporthaceae</taxon>
        <taxon>Magnaporthiopsis</taxon>
    </lineage>
</organism>
<name>A0A0C4DX11_MAGP6</name>
<feature type="compositionally biased region" description="Basic residues" evidence="1">
    <location>
        <begin position="1"/>
        <end position="10"/>
    </location>
</feature>
<keyword evidence="4" id="KW-1185">Reference proteome</keyword>
<dbReference type="AlphaFoldDB" id="A0A0C4DX11"/>
<dbReference type="eggNOG" id="ENOG502RN7D">
    <property type="taxonomic scope" value="Eukaryota"/>
</dbReference>
<feature type="compositionally biased region" description="Low complexity" evidence="1">
    <location>
        <begin position="38"/>
        <end position="48"/>
    </location>
</feature>
<dbReference type="Proteomes" id="UP000011715">
    <property type="component" value="Unassembled WGS sequence"/>
</dbReference>
<dbReference type="EnsemblFungi" id="MAPG_04547T0">
    <property type="protein sequence ID" value="MAPG_04547T0"/>
    <property type="gene ID" value="MAPG_04547"/>
</dbReference>
<evidence type="ECO:0000256" key="1">
    <source>
        <dbReference type="SAM" id="MobiDB-lite"/>
    </source>
</evidence>
<evidence type="ECO:0000313" key="2">
    <source>
        <dbReference type="EMBL" id="KLU85524.1"/>
    </source>
</evidence>
<reference evidence="3" key="5">
    <citation type="submission" date="2015-06" db="UniProtKB">
        <authorList>
            <consortium name="EnsemblFungi"/>
        </authorList>
    </citation>
    <scope>IDENTIFICATION</scope>
    <source>
        <strain evidence="3">ATCC 64411</strain>
    </source>
</reference>
<evidence type="ECO:0000313" key="3">
    <source>
        <dbReference type="EnsemblFungi" id="MAPG_04547T0"/>
    </source>
</evidence>
<sequence length="175" mass="18987">MCPRSCRRRQQNMAGRPFGPRCHPKHRYDSVHGAESSQQQQQQQQQKQPVWFPTQPGRVGRPIPATPAASPVAAQPIYEQQHPLGPPPPYTPSSDGILAPPTSYGKGDGGRGLPSEGPGFHQHAGFDEKQWIARAGEQDDDSLSTKRKSALERFTGLFGSATGDIKNGKGKDVAV</sequence>
<dbReference type="EMBL" id="ADBL01001068">
    <property type="status" value="NOT_ANNOTATED_CDS"/>
    <property type="molecule type" value="Genomic_DNA"/>
</dbReference>
<dbReference type="EMBL" id="GL876968">
    <property type="protein sequence ID" value="KLU85524.1"/>
    <property type="molecule type" value="Genomic_DNA"/>
</dbReference>
<gene>
    <name evidence="2" type="ORF">MAPG_04547</name>
</gene>
<reference evidence="3" key="4">
    <citation type="journal article" date="2015" name="G3 (Bethesda)">
        <title>Genome sequences of three phytopathogenic species of the Magnaporthaceae family of fungi.</title>
        <authorList>
            <person name="Okagaki L.H."/>
            <person name="Nunes C.C."/>
            <person name="Sailsbery J."/>
            <person name="Clay B."/>
            <person name="Brown D."/>
            <person name="John T."/>
            <person name="Oh Y."/>
            <person name="Young N."/>
            <person name="Fitzgerald M."/>
            <person name="Haas B.J."/>
            <person name="Zeng Q."/>
            <person name="Young S."/>
            <person name="Adiconis X."/>
            <person name="Fan L."/>
            <person name="Levin J.Z."/>
            <person name="Mitchell T.K."/>
            <person name="Okubara P.A."/>
            <person name="Farman M.L."/>
            <person name="Kohn L.M."/>
            <person name="Birren B."/>
            <person name="Ma L.-J."/>
            <person name="Dean R.A."/>
        </authorList>
    </citation>
    <scope>NUCLEOTIDE SEQUENCE</scope>
    <source>
        <strain evidence="3">ATCC 64411 / 73-15</strain>
    </source>
</reference>
<reference evidence="4" key="1">
    <citation type="submission" date="2010-05" db="EMBL/GenBank/DDBJ databases">
        <title>The genome sequence of Magnaporthe poae strain ATCC 64411.</title>
        <authorList>
            <person name="Ma L.-J."/>
            <person name="Dead R."/>
            <person name="Young S."/>
            <person name="Zeng Q."/>
            <person name="Koehrsen M."/>
            <person name="Alvarado L."/>
            <person name="Berlin A."/>
            <person name="Chapman S.B."/>
            <person name="Chen Z."/>
            <person name="Freedman E."/>
            <person name="Gellesch M."/>
            <person name="Goldberg J."/>
            <person name="Griggs A."/>
            <person name="Gujja S."/>
            <person name="Heilman E.R."/>
            <person name="Heiman D."/>
            <person name="Hepburn T."/>
            <person name="Howarth C."/>
            <person name="Jen D."/>
            <person name="Larson L."/>
            <person name="Mehta T."/>
            <person name="Neiman D."/>
            <person name="Pearson M."/>
            <person name="Roberts A."/>
            <person name="Saif S."/>
            <person name="Shea T."/>
            <person name="Shenoy N."/>
            <person name="Sisk P."/>
            <person name="Stolte C."/>
            <person name="Sykes S."/>
            <person name="Walk T."/>
            <person name="White J."/>
            <person name="Yandava C."/>
            <person name="Haas B."/>
            <person name="Nusbaum C."/>
            <person name="Birren B."/>
        </authorList>
    </citation>
    <scope>NUCLEOTIDE SEQUENCE [LARGE SCALE GENOMIC DNA]</scope>
    <source>
        <strain evidence="4">ATCC 64411 / 73-15</strain>
    </source>
</reference>
<proteinExistence type="predicted"/>
<reference evidence="2" key="2">
    <citation type="submission" date="2010-05" db="EMBL/GenBank/DDBJ databases">
        <title>The Genome Sequence of Magnaporthe poae strain ATCC 64411.</title>
        <authorList>
            <consortium name="The Broad Institute Genome Sequencing Platform"/>
            <consortium name="Broad Institute Genome Sequencing Center for Infectious Disease"/>
            <person name="Ma L.-J."/>
            <person name="Dead R."/>
            <person name="Young S."/>
            <person name="Zeng Q."/>
            <person name="Koehrsen M."/>
            <person name="Alvarado L."/>
            <person name="Berlin A."/>
            <person name="Chapman S.B."/>
            <person name="Chen Z."/>
            <person name="Freedman E."/>
            <person name="Gellesch M."/>
            <person name="Goldberg J."/>
            <person name="Griggs A."/>
            <person name="Gujja S."/>
            <person name="Heilman E.R."/>
            <person name="Heiman D."/>
            <person name="Hepburn T."/>
            <person name="Howarth C."/>
            <person name="Jen D."/>
            <person name="Larson L."/>
            <person name="Mehta T."/>
            <person name="Neiman D."/>
            <person name="Pearson M."/>
            <person name="Roberts A."/>
            <person name="Saif S."/>
            <person name="Shea T."/>
            <person name="Shenoy N."/>
            <person name="Sisk P."/>
            <person name="Stolte C."/>
            <person name="Sykes S."/>
            <person name="Walk T."/>
            <person name="White J."/>
            <person name="Yandava C."/>
            <person name="Haas B."/>
            <person name="Nusbaum C."/>
            <person name="Birren B."/>
        </authorList>
    </citation>
    <scope>NUCLEOTIDE SEQUENCE</scope>
    <source>
        <strain evidence="2">ATCC 64411</strain>
    </source>
</reference>
<evidence type="ECO:0000313" key="4">
    <source>
        <dbReference type="Proteomes" id="UP000011715"/>
    </source>
</evidence>
<reference evidence="2" key="3">
    <citation type="submission" date="2011-03" db="EMBL/GenBank/DDBJ databases">
        <title>Annotation of Magnaporthe poae ATCC 64411.</title>
        <authorList>
            <person name="Ma L.-J."/>
            <person name="Dead R."/>
            <person name="Young S.K."/>
            <person name="Zeng Q."/>
            <person name="Gargeya S."/>
            <person name="Fitzgerald M."/>
            <person name="Haas B."/>
            <person name="Abouelleil A."/>
            <person name="Alvarado L."/>
            <person name="Arachchi H.M."/>
            <person name="Berlin A."/>
            <person name="Brown A."/>
            <person name="Chapman S.B."/>
            <person name="Chen Z."/>
            <person name="Dunbar C."/>
            <person name="Freedman E."/>
            <person name="Gearin G."/>
            <person name="Gellesch M."/>
            <person name="Goldberg J."/>
            <person name="Griggs A."/>
            <person name="Gujja S."/>
            <person name="Heiman D."/>
            <person name="Howarth C."/>
            <person name="Larson L."/>
            <person name="Lui A."/>
            <person name="MacDonald P.J.P."/>
            <person name="Mehta T."/>
            <person name="Montmayeur A."/>
            <person name="Murphy C."/>
            <person name="Neiman D."/>
            <person name="Pearson M."/>
            <person name="Priest M."/>
            <person name="Roberts A."/>
            <person name="Saif S."/>
            <person name="Shea T."/>
            <person name="Shenoy N."/>
            <person name="Sisk P."/>
            <person name="Stolte C."/>
            <person name="Sykes S."/>
            <person name="Yandava C."/>
            <person name="Wortman J."/>
            <person name="Nusbaum C."/>
            <person name="Birren B."/>
        </authorList>
    </citation>
    <scope>NUCLEOTIDE SEQUENCE</scope>
    <source>
        <strain evidence="2">ATCC 64411</strain>
    </source>
</reference>
<dbReference type="OrthoDB" id="10514019at2759"/>
<feature type="region of interest" description="Disordered" evidence="1">
    <location>
        <begin position="1"/>
        <end position="175"/>
    </location>
</feature>